<proteinExistence type="predicted"/>
<accession>A0A4V4HIV6</accession>
<evidence type="ECO:0000313" key="3">
    <source>
        <dbReference type="Proteomes" id="UP000297245"/>
    </source>
</evidence>
<dbReference type="Proteomes" id="UP000297245">
    <property type="component" value="Unassembled WGS sequence"/>
</dbReference>
<organism evidence="2 3">
    <name type="scientific">Dendrothele bispora (strain CBS 962.96)</name>
    <dbReference type="NCBI Taxonomy" id="1314807"/>
    <lineage>
        <taxon>Eukaryota</taxon>
        <taxon>Fungi</taxon>
        <taxon>Dikarya</taxon>
        <taxon>Basidiomycota</taxon>
        <taxon>Agaricomycotina</taxon>
        <taxon>Agaricomycetes</taxon>
        <taxon>Agaricomycetidae</taxon>
        <taxon>Agaricales</taxon>
        <taxon>Agaricales incertae sedis</taxon>
        <taxon>Dendrothele</taxon>
    </lineage>
</organism>
<feature type="region of interest" description="Disordered" evidence="1">
    <location>
        <begin position="1"/>
        <end position="21"/>
    </location>
</feature>
<evidence type="ECO:0000256" key="1">
    <source>
        <dbReference type="SAM" id="MobiDB-lite"/>
    </source>
</evidence>
<evidence type="ECO:0000313" key="2">
    <source>
        <dbReference type="EMBL" id="THV08146.1"/>
    </source>
</evidence>
<dbReference type="AlphaFoldDB" id="A0A4V4HIV6"/>
<protein>
    <submittedName>
        <fullName evidence="2">Uncharacterized protein</fullName>
    </submittedName>
</protein>
<gene>
    <name evidence="2" type="ORF">K435DRAFT_771724</name>
</gene>
<reference evidence="2 3" key="1">
    <citation type="journal article" date="2019" name="Nat. Ecol. Evol.">
        <title>Megaphylogeny resolves global patterns of mushroom evolution.</title>
        <authorList>
            <person name="Varga T."/>
            <person name="Krizsan K."/>
            <person name="Foldi C."/>
            <person name="Dima B."/>
            <person name="Sanchez-Garcia M."/>
            <person name="Sanchez-Ramirez S."/>
            <person name="Szollosi G.J."/>
            <person name="Szarkandi J.G."/>
            <person name="Papp V."/>
            <person name="Albert L."/>
            <person name="Andreopoulos W."/>
            <person name="Angelini C."/>
            <person name="Antonin V."/>
            <person name="Barry K.W."/>
            <person name="Bougher N.L."/>
            <person name="Buchanan P."/>
            <person name="Buyck B."/>
            <person name="Bense V."/>
            <person name="Catcheside P."/>
            <person name="Chovatia M."/>
            <person name="Cooper J."/>
            <person name="Damon W."/>
            <person name="Desjardin D."/>
            <person name="Finy P."/>
            <person name="Geml J."/>
            <person name="Haridas S."/>
            <person name="Hughes K."/>
            <person name="Justo A."/>
            <person name="Karasinski D."/>
            <person name="Kautmanova I."/>
            <person name="Kiss B."/>
            <person name="Kocsube S."/>
            <person name="Kotiranta H."/>
            <person name="LaButti K.M."/>
            <person name="Lechner B.E."/>
            <person name="Liimatainen K."/>
            <person name="Lipzen A."/>
            <person name="Lukacs Z."/>
            <person name="Mihaltcheva S."/>
            <person name="Morgado L.N."/>
            <person name="Niskanen T."/>
            <person name="Noordeloos M.E."/>
            <person name="Ohm R.A."/>
            <person name="Ortiz-Santana B."/>
            <person name="Ovrebo C."/>
            <person name="Racz N."/>
            <person name="Riley R."/>
            <person name="Savchenko A."/>
            <person name="Shiryaev A."/>
            <person name="Soop K."/>
            <person name="Spirin V."/>
            <person name="Szebenyi C."/>
            <person name="Tomsovsky M."/>
            <person name="Tulloss R.E."/>
            <person name="Uehling J."/>
            <person name="Grigoriev I.V."/>
            <person name="Vagvolgyi C."/>
            <person name="Papp T."/>
            <person name="Martin F.M."/>
            <person name="Miettinen O."/>
            <person name="Hibbett D.S."/>
            <person name="Nagy L.G."/>
        </authorList>
    </citation>
    <scope>NUCLEOTIDE SEQUENCE [LARGE SCALE GENOMIC DNA]</scope>
    <source>
        <strain evidence="2 3">CBS 962.96</strain>
    </source>
</reference>
<sequence>MNTYANPSVLNTGQNTGPEHNLWPDIDMSSVNFGWMDNSLLQSPEFWNGVLVDMNVSGYEGLHLNTQGYQGYNPNFHGE</sequence>
<name>A0A4V4HIV6_DENBC</name>
<dbReference type="EMBL" id="ML179035">
    <property type="protein sequence ID" value="THV08146.1"/>
    <property type="molecule type" value="Genomic_DNA"/>
</dbReference>
<keyword evidence="3" id="KW-1185">Reference proteome</keyword>
<feature type="compositionally biased region" description="Polar residues" evidence="1">
    <location>
        <begin position="1"/>
        <end position="18"/>
    </location>
</feature>